<evidence type="ECO:0000313" key="4">
    <source>
        <dbReference type="EMBL" id="EXA53728.1"/>
    </source>
</evidence>
<dbReference type="InterPro" id="IPR021842">
    <property type="entry name" value="DUF3435"/>
</dbReference>
<feature type="chain" id="PRO_5004927380" description="Myb-like domain-containing protein" evidence="2">
    <location>
        <begin position="24"/>
        <end position="1070"/>
    </location>
</feature>
<dbReference type="EMBL" id="JH650968">
    <property type="protein sequence ID" value="EXA53728.1"/>
    <property type="molecule type" value="Genomic_DNA"/>
</dbReference>
<proteinExistence type="predicted"/>
<organism evidence="4">
    <name type="scientific">Fusarium oxysporum f. sp. pisi HDV247</name>
    <dbReference type="NCBI Taxonomy" id="1080344"/>
    <lineage>
        <taxon>Eukaryota</taxon>
        <taxon>Fungi</taxon>
        <taxon>Dikarya</taxon>
        <taxon>Ascomycota</taxon>
        <taxon>Pezizomycotina</taxon>
        <taxon>Sordariomycetes</taxon>
        <taxon>Hypocreomycetidae</taxon>
        <taxon>Hypocreales</taxon>
        <taxon>Nectriaceae</taxon>
        <taxon>Fusarium</taxon>
        <taxon>Fusarium oxysporum species complex</taxon>
    </lineage>
</organism>
<dbReference type="OrthoDB" id="5153959at2759"/>
<evidence type="ECO:0000259" key="3">
    <source>
        <dbReference type="PROSITE" id="PS50090"/>
    </source>
</evidence>
<evidence type="ECO:0000256" key="1">
    <source>
        <dbReference type="SAM" id="MobiDB-lite"/>
    </source>
</evidence>
<reference evidence="4" key="2">
    <citation type="submission" date="2012-05" db="EMBL/GenBank/DDBJ databases">
        <title>Annotation of the Genome Sequence of Fusarium oxysporum HDV247.</title>
        <authorList>
            <consortium name="The Broad Institute Genomics Platform"/>
            <person name="Ma L.-J."/>
            <person name="Corby-Kistler H."/>
            <person name="Broz K."/>
            <person name="Gale L.R."/>
            <person name="Jonkers W."/>
            <person name="O'Donnell K."/>
            <person name="Ploetz R."/>
            <person name="Steinberg C."/>
            <person name="Schwartz D.C."/>
            <person name="VanEtten H."/>
            <person name="Zhou S."/>
            <person name="Young S.K."/>
            <person name="Zeng Q."/>
            <person name="Gargeya S."/>
            <person name="Fitzgerald M."/>
            <person name="Abouelleil A."/>
            <person name="Alvarado L."/>
            <person name="Chapman S.B."/>
            <person name="Gainer-Dewar J."/>
            <person name="Goldberg J."/>
            <person name="Griggs A."/>
            <person name="Gujja S."/>
            <person name="Hansen M."/>
            <person name="Howarth C."/>
            <person name="Imamovic A."/>
            <person name="Ireland A."/>
            <person name="Larimer J."/>
            <person name="McCowan C."/>
            <person name="Murphy C."/>
            <person name="Pearson M."/>
            <person name="Poon T.W."/>
            <person name="Priest M."/>
            <person name="Roberts A."/>
            <person name="Saif S."/>
            <person name="Shea T."/>
            <person name="Sykes S."/>
            <person name="Wortman J."/>
            <person name="Nusbaum C."/>
            <person name="Birren B."/>
        </authorList>
    </citation>
    <scope>NUCLEOTIDE SEQUENCE</scope>
    <source>
        <strain evidence="4">HDV247</strain>
    </source>
</reference>
<feature type="region of interest" description="Disordered" evidence="1">
    <location>
        <begin position="756"/>
        <end position="789"/>
    </location>
</feature>
<gene>
    <name evidence="4" type="ORF">FOVG_01444</name>
</gene>
<dbReference type="InterPro" id="IPR001005">
    <property type="entry name" value="SANT/Myb"/>
</dbReference>
<dbReference type="AlphaFoldDB" id="W9Q8B5"/>
<feature type="domain" description="Myb-like" evidence="3">
    <location>
        <begin position="1012"/>
        <end position="1061"/>
    </location>
</feature>
<name>W9Q8B5_FUSOX</name>
<dbReference type="InterPro" id="IPR009057">
    <property type="entry name" value="Homeodomain-like_sf"/>
</dbReference>
<dbReference type="PANTHER" id="PTHR37535:SF3">
    <property type="entry name" value="FLUG DOMAIN-CONTAINING PROTEIN"/>
    <property type="match status" value="1"/>
</dbReference>
<accession>W9Q8B5</accession>
<dbReference type="PANTHER" id="PTHR37535">
    <property type="entry name" value="FLUG DOMAIN PROTEIN"/>
    <property type="match status" value="1"/>
</dbReference>
<dbReference type="Proteomes" id="UP000030751">
    <property type="component" value="Unassembled WGS sequence"/>
</dbReference>
<feature type="signal peptide" evidence="2">
    <location>
        <begin position="1"/>
        <end position="23"/>
    </location>
</feature>
<dbReference type="Pfam" id="PF11917">
    <property type="entry name" value="DUF3435"/>
    <property type="match status" value="1"/>
</dbReference>
<sequence>MGCQPGAGMVVFMLLTLPPPTMLKRNNLERIAHRAEAAGYRYGEHADRDKQRGRTKFENSTLATQNQSLDVYLVWCSKAHGVRLEECATKYLSKDSSLPKIEELKDFWRFYALQSHGRIRNANGSKTNCPSAKTLKGKAKAWKAGFLRLTGQKLDSEDTEEINRWLQNDLPYETTQEGRQYCINIQRPKYNLKPEDLNRLIDQVWCGKDSKHIHDRNRLQFHFLLLLFCHSGARRHALLGCGVPYKDIQLVLESREDGPSFFYNLKQRHVKNNKDPDNRCFGSSCIQHSVLRYDSVSILLTLAVFDGALEPDDLTRMLKNRGAGQVNWNERCRDLPICRSVNHSGDVHDTKPMTEDTFIDMFKMFFMQAGYRDVPGSIHMIRREVGKQIDKLYTEVERSQHLTQADKAVFGQSYTADISSCDGMSAFLREKPDHRAVDYFQGLTQFRQEGLPTRLPAALKEDVNRDAELLVWDQKISRADENTRKKARQKRQKVLERLEKRKLEEYRQECSSRLMRESLFNGQQATNADPHPLHKLRPEIGRLAEKMSRTSPSSQQGRIDAMRDMRLLLAAPPIFYREHEEPTNGRCPYCSIEMHSITDKRSRCKHIHRCRKRAVAKERGVLPGILKFCYFCNLFFNVEEYSDHCKMHLTEPLEYCGSITYRHTLVRPAFCLLCRQSKRRTPATRMYFWERDIDAIRHMESEHKDEWPWSCPGCNFSGENNKACYHHLHDAHGYELVTEQKQGVCWDSTGSSPVFQSYEPMDQSTPSGTDVKPADSPLSSLPGSERREDELTEVGIANDSLATPNSHLGSSVVPSTANLDLASTAESSLALLRVCSWDSLEPNKKPPAMEASACDDQGKGVQNLPADPMAIDTNPVRSGSQCDLSPLPTPSTLPTPCASDDSTGLATPDTLASGCRKRRIKFATGTCRPEVDDIESPPALKKRRITLKIRPRTVSEKEHAGGDSTTIQARVEPQDEKTEIEKPTKTRIILKTGSCQPYSRRPTTPLKIWLSGTASSRSKWTCEEDEMVCRMKQDNYSWAEIQRALPRRSQGSIQVRYSTKLNKPMRGDGH</sequence>
<protein>
    <recommendedName>
        <fullName evidence="3">Myb-like domain-containing protein</fullName>
    </recommendedName>
</protein>
<dbReference type="SUPFAM" id="SSF46689">
    <property type="entry name" value="Homeodomain-like"/>
    <property type="match status" value="1"/>
</dbReference>
<keyword evidence="2" id="KW-0732">Signal</keyword>
<evidence type="ECO:0000256" key="2">
    <source>
        <dbReference type="SAM" id="SignalP"/>
    </source>
</evidence>
<dbReference type="Pfam" id="PF13921">
    <property type="entry name" value="Myb_DNA-bind_6"/>
    <property type="match status" value="1"/>
</dbReference>
<reference evidence="4" key="1">
    <citation type="submission" date="2011-10" db="EMBL/GenBank/DDBJ databases">
        <title>The Genome Sequence of Fusarium oxysporum HDV247.</title>
        <authorList>
            <consortium name="The Broad Institute Genome Sequencing Platform"/>
            <person name="Ma L.-J."/>
            <person name="Gale L.R."/>
            <person name="Schwartz D.C."/>
            <person name="Zhou S."/>
            <person name="Corby-Kistler H."/>
            <person name="Young S.K."/>
            <person name="Zeng Q."/>
            <person name="Gargeya S."/>
            <person name="Fitzgerald M."/>
            <person name="Haas B."/>
            <person name="Abouelleil A."/>
            <person name="Alvarado L."/>
            <person name="Arachchi H.M."/>
            <person name="Berlin A."/>
            <person name="Brown A."/>
            <person name="Chapman S.B."/>
            <person name="Chen Z."/>
            <person name="Dunbar C."/>
            <person name="Freedman E."/>
            <person name="Gearin G."/>
            <person name="Goldberg J."/>
            <person name="Griggs A."/>
            <person name="Gujja S."/>
            <person name="Heiman D."/>
            <person name="Howarth C."/>
            <person name="Larson L."/>
            <person name="Lui A."/>
            <person name="MacDonald P.J.P."/>
            <person name="Montmayeur A."/>
            <person name="Murphy C."/>
            <person name="Neiman D."/>
            <person name="Pearson M."/>
            <person name="Priest M."/>
            <person name="Roberts A."/>
            <person name="Saif S."/>
            <person name="Shea T."/>
            <person name="Shenoy N."/>
            <person name="Sisk P."/>
            <person name="Stolte C."/>
            <person name="Sykes S."/>
            <person name="Wortman J."/>
            <person name="Nusbaum C."/>
            <person name="Birren B."/>
        </authorList>
    </citation>
    <scope>NUCLEOTIDE SEQUENCE [LARGE SCALE GENOMIC DNA]</scope>
    <source>
        <strain evidence="4">HDV247</strain>
    </source>
</reference>
<dbReference type="HOGENOM" id="CLU_290028_0_0_1"/>
<dbReference type="PROSITE" id="PS50090">
    <property type="entry name" value="MYB_LIKE"/>
    <property type="match status" value="1"/>
</dbReference>